<gene>
    <name evidence="3" type="ORF">DIW82_05620</name>
</gene>
<feature type="transmembrane region" description="Helical" evidence="2">
    <location>
        <begin position="239"/>
        <end position="258"/>
    </location>
</feature>
<organism evidence="3 4">
    <name type="scientific">Corynebacterium nuruki</name>
    <dbReference type="NCBI Taxonomy" id="1032851"/>
    <lineage>
        <taxon>Bacteria</taxon>
        <taxon>Bacillati</taxon>
        <taxon>Actinomycetota</taxon>
        <taxon>Actinomycetes</taxon>
        <taxon>Mycobacteriales</taxon>
        <taxon>Corynebacteriaceae</taxon>
        <taxon>Corynebacterium</taxon>
    </lineage>
</organism>
<dbReference type="Proteomes" id="UP000261739">
    <property type="component" value="Unassembled WGS sequence"/>
</dbReference>
<reference evidence="3 4" key="1">
    <citation type="journal article" date="2018" name="Nat. Biotechnol.">
        <title>A standardized bacterial taxonomy based on genome phylogeny substantially revises the tree of life.</title>
        <authorList>
            <person name="Parks D.H."/>
            <person name="Chuvochina M."/>
            <person name="Waite D.W."/>
            <person name="Rinke C."/>
            <person name="Skarshewski A."/>
            <person name="Chaumeil P.A."/>
            <person name="Hugenholtz P."/>
        </authorList>
    </citation>
    <scope>NUCLEOTIDE SEQUENCE [LARGE SCALE GENOMIC DNA]</scope>
    <source>
        <strain evidence="3">UBA11247</strain>
    </source>
</reference>
<evidence type="ECO:0000256" key="1">
    <source>
        <dbReference type="SAM" id="MobiDB-lite"/>
    </source>
</evidence>
<dbReference type="RefSeq" id="WP_273051488.1">
    <property type="nucleotide sequence ID" value="NZ_DAITTW010000005.1"/>
</dbReference>
<feature type="transmembrane region" description="Helical" evidence="2">
    <location>
        <begin position="207"/>
        <end position="227"/>
    </location>
</feature>
<dbReference type="EMBL" id="DQID01000154">
    <property type="protein sequence ID" value="HCT14273.1"/>
    <property type="molecule type" value="Genomic_DNA"/>
</dbReference>
<feature type="region of interest" description="Disordered" evidence="1">
    <location>
        <begin position="481"/>
        <end position="515"/>
    </location>
</feature>
<feature type="transmembrane region" description="Helical" evidence="2">
    <location>
        <begin position="180"/>
        <end position="201"/>
    </location>
</feature>
<evidence type="ECO:0000313" key="3">
    <source>
        <dbReference type="EMBL" id="HCT14273.1"/>
    </source>
</evidence>
<keyword evidence="2" id="KW-0812">Transmembrane</keyword>
<feature type="transmembrane region" description="Helical" evidence="2">
    <location>
        <begin position="264"/>
        <end position="279"/>
    </location>
</feature>
<keyword evidence="2" id="KW-0472">Membrane</keyword>
<feature type="compositionally biased region" description="Low complexity" evidence="1">
    <location>
        <begin position="487"/>
        <end position="510"/>
    </location>
</feature>
<dbReference type="STRING" id="863239.GCA_000213935_01976"/>
<feature type="transmembrane region" description="Helical" evidence="2">
    <location>
        <begin position="6"/>
        <end position="25"/>
    </location>
</feature>
<feature type="transmembrane region" description="Helical" evidence="2">
    <location>
        <begin position="46"/>
        <end position="66"/>
    </location>
</feature>
<feature type="transmembrane region" description="Helical" evidence="2">
    <location>
        <begin position="104"/>
        <end position="137"/>
    </location>
</feature>
<dbReference type="AlphaFoldDB" id="A0A3D4SYB1"/>
<evidence type="ECO:0000256" key="2">
    <source>
        <dbReference type="SAM" id="Phobius"/>
    </source>
</evidence>
<accession>A0A3D4SYB1</accession>
<keyword evidence="2" id="KW-1133">Transmembrane helix</keyword>
<name>A0A3D4SYB1_9CORY</name>
<feature type="transmembrane region" description="Helical" evidence="2">
    <location>
        <begin position="143"/>
        <end position="173"/>
    </location>
</feature>
<evidence type="ECO:0000313" key="4">
    <source>
        <dbReference type="Proteomes" id="UP000261739"/>
    </source>
</evidence>
<proteinExistence type="predicted"/>
<protein>
    <submittedName>
        <fullName evidence="3">Uncharacterized protein</fullName>
    </submittedName>
</protein>
<feature type="transmembrane region" description="Helical" evidence="2">
    <location>
        <begin position="72"/>
        <end position="92"/>
    </location>
</feature>
<sequence length="557" mass="59679">MRRLPWIPWLPVVLTAVAAVVILVLDPPMRDLQAALARESANRSGVGVSYWFSWFGGVAPGSYSLLVPPLTSAVGSLQLLCLATVLVAALSYPVSRTAAHPTLMMWAVSLAAVLNMFSGRVTFAVGAAVAMVGLWVFQRGRPVIGAVLLVVAGLASALVPAFAGIIALPFLFFRSYRSRALWWALAGAALGVLAPSFLFGAPGVQPYVWTTLVWSLVIGAGATAALWRPAHTRVLPARWIAPLAMAAAVVLFIIPTGVGANLSRFFYLVLPCVVLFWSLRSPKVLALLLSPALVYALFVALYDQVTVADTDEEFRYTPLTEQLDTLVDEGRIDNHRVELVDTGTHAGSHLLTESVPLARGWENQSDMRYNPVFYERDALDAASYGTWLADNAVAYVAVAADPIRQQQDEADLVGSGLPYLTERWSNPDWTLYEVTDPTTIVPAPLQLVSSSPSEMVVDVPQDAVNRPHQIRIRPNRYLTATRDDGQAAPTAATGPTGAAAATGATRSTAPTKPPEACIAGGEDTDWATMTFPAPGRYTLTGQFSVSALFDPPVDACP</sequence>
<comment type="caution">
    <text evidence="3">The sequence shown here is derived from an EMBL/GenBank/DDBJ whole genome shotgun (WGS) entry which is preliminary data.</text>
</comment>
<feature type="transmembrane region" description="Helical" evidence="2">
    <location>
        <begin position="284"/>
        <end position="302"/>
    </location>
</feature>